<keyword evidence="3" id="KW-1185">Reference proteome</keyword>
<gene>
    <name evidence="2" type="ORF">Fcan01_10784</name>
</gene>
<dbReference type="EMBL" id="LNIX01000005">
    <property type="protein sequence ID" value="OXA54484.1"/>
    <property type="molecule type" value="Genomic_DNA"/>
</dbReference>
<sequence length="406" mass="46389">MYTENLPKILHSSLLVASSIGASGIKFSKKTKNFYISPISRSMLRGFPLISVAMNIFAVVRTLELFYFKGGHENPYFYMCYIGSFALVMVNSAAIFANWSQNKICRLMNHLYGFGLQFRKKWMTKSYNPNKLSCIPGRILDIFLLSLCVMSVFPLFCVPIYLNNMNLPILLPSILPQAEEHELWDFALKQNYLVNFVFGSVIIVGSLWVGQLFLALSIFCFLYTLSVLSLINDEFRVPLIATSKPSSNTISLLRTVRHLPKEYNCVQLLHKDANGIIRYMIPILQSEFLQFILSCNVILIRNWTSMDIYAKAQLLTWSFTFQFGWTMGLEVVGRYAKMSKTTLMSWKNLHSVSKHEKKCFTKYAKTCQPLAFGAGGVFTVNRRTVLKFIRSTVKGTFKALLAIGRR</sequence>
<feature type="transmembrane region" description="Helical" evidence="1">
    <location>
        <begin position="139"/>
        <end position="162"/>
    </location>
</feature>
<protein>
    <submittedName>
        <fullName evidence="2">Uncharacterized protein</fullName>
    </submittedName>
</protein>
<proteinExistence type="predicted"/>
<dbReference type="Proteomes" id="UP000198287">
    <property type="component" value="Unassembled WGS sequence"/>
</dbReference>
<keyword evidence="1" id="KW-0472">Membrane</keyword>
<feature type="transmembrane region" description="Helical" evidence="1">
    <location>
        <begin position="192"/>
        <end position="225"/>
    </location>
</feature>
<organism evidence="2 3">
    <name type="scientific">Folsomia candida</name>
    <name type="common">Springtail</name>
    <dbReference type="NCBI Taxonomy" id="158441"/>
    <lineage>
        <taxon>Eukaryota</taxon>
        <taxon>Metazoa</taxon>
        <taxon>Ecdysozoa</taxon>
        <taxon>Arthropoda</taxon>
        <taxon>Hexapoda</taxon>
        <taxon>Collembola</taxon>
        <taxon>Entomobryomorpha</taxon>
        <taxon>Isotomoidea</taxon>
        <taxon>Isotomidae</taxon>
        <taxon>Proisotominae</taxon>
        <taxon>Folsomia</taxon>
    </lineage>
</organism>
<accession>A0A226EBF7</accession>
<keyword evidence="1" id="KW-1133">Transmembrane helix</keyword>
<name>A0A226EBF7_FOLCA</name>
<keyword evidence="1" id="KW-0812">Transmembrane</keyword>
<evidence type="ECO:0000313" key="3">
    <source>
        <dbReference type="Proteomes" id="UP000198287"/>
    </source>
</evidence>
<feature type="transmembrane region" description="Helical" evidence="1">
    <location>
        <begin position="46"/>
        <end position="63"/>
    </location>
</feature>
<dbReference type="AlphaFoldDB" id="A0A226EBF7"/>
<evidence type="ECO:0000256" key="1">
    <source>
        <dbReference type="SAM" id="Phobius"/>
    </source>
</evidence>
<evidence type="ECO:0000313" key="2">
    <source>
        <dbReference type="EMBL" id="OXA54484.1"/>
    </source>
</evidence>
<reference evidence="2 3" key="1">
    <citation type="submission" date="2015-12" db="EMBL/GenBank/DDBJ databases">
        <title>The genome of Folsomia candida.</title>
        <authorList>
            <person name="Faddeeva A."/>
            <person name="Derks M.F."/>
            <person name="Anvar Y."/>
            <person name="Smit S."/>
            <person name="Van Straalen N."/>
            <person name="Roelofs D."/>
        </authorList>
    </citation>
    <scope>NUCLEOTIDE SEQUENCE [LARGE SCALE GENOMIC DNA]</scope>
    <source>
        <strain evidence="2 3">VU population</strain>
        <tissue evidence="2">Whole body</tissue>
    </source>
</reference>
<comment type="caution">
    <text evidence="2">The sequence shown here is derived from an EMBL/GenBank/DDBJ whole genome shotgun (WGS) entry which is preliminary data.</text>
</comment>
<feature type="transmembrane region" description="Helical" evidence="1">
    <location>
        <begin position="75"/>
        <end position="99"/>
    </location>
</feature>